<evidence type="ECO:0000313" key="2">
    <source>
        <dbReference type="EMBL" id="GIY42492.1"/>
    </source>
</evidence>
<feature type="compositionally biased region" description="Basic and acidic residues" evidence="1">
    <location>
        <begin position="211"/>
        <end position="222"/>
    </location>
</feature>
<organism evidence="2 3">
    <name type="scientific">Caerostris darwini</name>
    <dbReference type="NCBI Taxonomy" id="1538125"/>
    <lineage>
        <taxon>Eukaryota</taxon>
        <taxon>Metazoa</taxon>
        <taxon>Ecdysozoa</taxon>
        <taxon>Arthropoda</taxon>
        <taxon>Chelicerata</taxon>
        <taxon>Arachnida</taxon>
        <taxon>Araneae</taxon>
        <taxon>Araneomorphae</taxon>
        <taxon>Entelegynae</taxon>
        <taxon>Araneoidea</taxon>
        <taxon>Araneidae</taxon>
        <taxon>Caerostris</taxon>
    </lineage>
</organism>
<reference evidence="2 3" key="1">
    <citation type="submission" date="2021-06" db="EMBL/GenBank/DDBJ databases">
        <title>Caerostris darwini draft genome.</title>
        <authorList>
            <person name="Kono N."/>
            <person name="Arakawa K."/>
        </authorList>
    </citation>
    <scope>NUCLEOTIDE SEQUENCE [LARGE SCALE GENOMIC DNA]</scope>
</reference>
<feature type="region of interest" description="Disordered" evidence="1">
    <location>
        <begin position="142"/>
        <end position="170"/>
    </location>
</feature>
<dbReference type="EMBL" id="BPLQ01009204">
    <property type="protein sequence ID" value="GIY42492.1"/>
    <property type="molecule type" value="Genomic_DNA"/>
</dbReference>
<proteinExistence type="predicted"/>
<feature type="region of interest" description="Disordered" evidence="1">
    <location>
        <begin position="609"/>
        <end position="845"/>
    </location>
</feature>
<accession>A0AAV4TCD5</accession>
<dbReference type="Proteomes" id="UP001054837">
    <property type="component" value="Unassembled WGS sequence"/>
</dbReference>
<name>A0AAV4TCD5_9ARAC</name>
<keyword evidence="3" id="KW-1185">Reference proteome</keyword>
<evidence type="ECO:0000256" key="1">
    <source>
        <dbReference type="SAM" id="MobiDB-lite"/>
    </source>
</evidence>
<feature type="region of interest" description="Disordered" evidence="1">
    <location>
        <begin position="211"/>
        <end position="230"/>
    </location>
</feature>
<protein>
    <submittedName>
        <fullName evidence="2">Uncharacterized protein</fullName>
    </submittedName>
</protein>
<evidence type="ECO:0000313" key="3">
    <source>
        <dbReference type="Proteomes" id="UP001054837"/>
    </source>
</evidence>
<feature type="region of interest" description="Disordered" evidence="1">
    <location>
        <begin position="548"/>
        <end position="582"/>
    </location>
</feature>
<dbReference type="AlphaFoldDB" id="A0AAV4TCD5"/>
<gene>
    <name evidence="2" type="primary">AVEN_673_1</name>
    <name evidence="2" type="ORF">CDAR_185841</name>
</gene>
<sequence length="845" mass="98746">MLLKLNKDNTLEIKFNSKNKKQNSYHRVWIPPPAKTSKGLPIDCTHKYPKNQIIISVPDDAVLLPVSEENIYTEYSERKTITTGNSPAAVYNKTQIMKDNFSAQYNFIGEAERLLKEHDNKQKVLLKYCQTLKKNMQDISKSIKELENQDNTPERKDGGKKDTVHSDSQDDIKFSQIKFSQIKRTGAPKKLERSSSLEDVPKMYLPSIEWRRNEENRTENKSSRTGSVPKCEPAENLMMKLSDNMRKTKLLIEAVCQEDEVVNSMQRKYTSDVEKLYQEQQTLLNQLYQSFDATNSVFTDSRVANDEEDIRQNEALIKRRTKEEHNPGQDIQKNLEDRLAKANRKLLSLKKELEIAKTPLMKYTEEAQIDRDMSAPVNSQNNQFEPERTFQNHFNRKYKNTGTKSSDSSKNADCVCQTQIREIVHRCRPHTSAEQSSSSKPKHDDFITETKIEQTIHLPPKNIVAIPKVGIESKTTDILRDINATIDKLTPSFEYASPVSECEYYVEEGNITPDDFSFKTDQSQYHTTKTPVNNTFKEKYDEIEESYQKYKDRRMPPKFKSGKPMQSDQQYRDEARSDSTQSFTQLSLMEECDCPGECNNENHLAEFSSFKQHDPHESRTSPKFAKEKSMQSRDDRQSDPFESRMRPKFTKEKSMQSDPFESRMRPKSTKDKTMQSRDDRQSDFTQLSLMEECDCPGECNNENHFANISSFKQSDPFESRMRPKSMKDKSMQSRDDRQSDPFESRMRPKSTKDKSMQSRDDRQSDPFESRMRPKFTKEKSMQSRDDRQSDPFESRMRPKFTKEKSMQSRDDRQSDPFESRMRPKFTKDKSMQSRDDRQSGFTQLS</sequence>
<feature type="compositionally biased region" description="Basic and acidic residues" evidence="1">
    <location>
        <begin position="715"/>
        <end position="838"/>
    </location>
</feature>
<feature type="compositionally biased region" description="Polar residues" evidence="1">
    <location>
        <begin position="700"/>
        <end position="713"/>
    </location>
</feature>
<feature type="compositionally biased region" description="Basic and acidic residues" evidence="1">
    <location>
        <begin position="611"/>
        <end position="682"/>
    </location>
</feature>
<comment type="caution">
    <text evidence="2">The sequence shown here is derived from an EMBL/GenBank/DDBJ whole genome shotgun (WGS) entry which is preliminary data.</text>
</comment>